<comment type="caution">
    <text evidence="1">The sequence shown here is derived from an EMBL/GenBank/DDBJ whole genome shotgun (WGS) entry which is preliminary data.</text>
</comment>
<protein>
    <submittedName>
        <fullName evidence="1">Uncharacterized protein</fullName>
    </submittedName>
</protein>
<dbReference type="RefSeq" id="WP_274692256.1">
    <property type="nucleotide sequence ID" value="NZ_JAPMOU010000107.1"/>
</dbReference>
<dbReference type="Proteomes" id="UP001528823">
    <property type="component" value="Unassembled WGS sequence"/>
</dbReference>
<sequence length="112" mass="13161">MAIPEKLKDFYLEADERVECISYLVREYRLILDTDYQLVSQIRVQADIMSSEVWSWLIVDETLRRMVELSLPFDEFTRELQRMIAIESVSLTFQRGGVEGQARLQRTSPVVT</sequence>
<accession>A0ABT5UKQ2</accession>
<name>A0ABT5UKQ2_9GAMM</name>
<dbReference type="EMBL" id="JAPMOU010000107">
    <property type="protein sequence ID" value="MDE1465958.1"/>
    <property type="molecule type" value="Genomic_DNA"/>
</dbReference>
<organism evidence="1 2">
    <name type="scientific">Spartinivicinus poritis</name>
    <dbReference type="NCBI Taxonomy" id="2994640"/>
    <lineage>
        <taxon>Bacteria</taxon>
        <taxon>Pseudomonadati</taxon>
        <taxon>Pseudomonadota</taxon>
        <taxon>Gammaproteobacteria</taxon>
        <taxon>Oceanospirillales</taxon>
        <taxon>Zooshikellaceae</taxon>
        <taxon>Spartinivicinus</taxon>
    </lineage>
</organism>
<evidence type="ECO:0000313" key="2">
    <source>
        <dbReference type="Proteomes" id="UP001528823"/>
    </source>
</evidence>
<reference evidence="1 2" key="1">
    <citation type="submission" date="2022-11" db="EMBL/GenBank/DDBJ databases">
        <title>Spartinivicinus poritis sp. nov., isolated from scleractinian coral Porites lutea.</title>
        <authorList>
            <person name="Zhang G."/>
            <person name="Cai L."/>
            <person name="Wei Q."/>
        </authorList>
    </citation>
    <scope>NUCLEOTIDE SEQUENCE [LARGE SCALE GENOMIC DNA]</scope>
    <source>
        <strain evidence="1 2">A2-2</strain>
    </source>
</reference>
<proteinExistence type="predicted"/>
<keyword evidence="2" id="KW-1185">Reference proteome</keyword>
<evidence type="ECO:0000313" key="1">
    <source>
        <dbReference type="EMBL" id="MDE1465958.1"/>
    </source>
</evidence>
<gene>
    <name evidence="1" type="ORF">ORQ98_28765</name>
</gene>